<feature type="domain" description="SAM-dependent methyltransferase Erg6/SMT-type" evidence="4">
    <location>
        <begin position="32"/>
        <end position="185"/>
    </location>
</feature>
<evidence type="ECO:0000256" key="3">
    <source>
        <dbReference type="ARBA" id="ARBA00022691"/>
    </source>
</evidence>
<dbReference type="GO" id="GO:0032259">
    <property type="term" value="P:methylation"/>
    <property type="evidence" value="ECO:0007669"/>
    <property type="project" value="UniProtKB-KW"/>
</dbReference>
<evidence type="ECO:0000259" key="4">
    <source>
        <dbReference type="PROSITE" id="PS51685"/>
    </source>
</evidence>
<accession>A0A1H3CRJ1</accession>
<evidence type="ECO:0000313" key="6">
    <source>
        <dbReference type="Proteomes" id="UP000199515"/>
    </source>
</evidence>
<dbReference type="RefSeq" id="WP_176968615.1">
    <property type="nucleotide sequence ID" value="NZ_FNON01000003.1"/>
</dbReference>
<keyword evidence="6" id="KW-1185">Reference proteome</keyword>
<dbReference type="PANTHER" id="PTHR44068:SF11">
    <property type="entry name" value="GERANYL DIPHOSPHATE 2-C-METHYLTRANSFERASE"/>
    <property type="match status" value="1"/>
</dbReference>
<dbReference type="EMBL" id="FNON01000003">
    <property type="protein sequence ID" value="SDX56852.1"/>
    <property type="molecule type" value="Genomic_DNA"/>
</dbReference>
<dbReference type="Gene3D" id="3.40.50.150">
    <property type="entry name" value="Vaccinia Virus protein VP39"/>
    <property type="match status" value="1"/>
</dbReference>
<protein>
    <submittedName>
        <fullName evidence="5">Sterol 24-C-methyltransferase/24-methylenesterol C-methyltransferase</fullName>
    </submittedName>
</protein>
<keyword evidence="2 5" id="KW-0808">Transferase</keyword>
<dbReference type="InterPro" id="IPR029063">
    <property type="entry name" value="SAM-dependent_MTases_sf"/>
</dbReference>
<dbReference type="STRING" id="589385.SAMN05421504_103127"/>
<dbReference type="SUPFAM" id="SSF53335">
    <property type="entry name" value="S-adenosyl-L-methionine-dependent methyltransferases"/>
    <property type="match status" value="1"/>
</dbReference>
<dbReference type="InterPro" id="IPR013216">
    <property type="entry name" value="Methyltransf_11"/>
</dbReference>
<sequence length="292" mass="32167">MAQVDEHLDRLKELISSEDSRDGNFEEMVLTFYDLVSDKYRSDWGQSNHLAPIKDGQTIDEAMLELELALAKRGGFTAGQSLLELGSGIGGPAMNIAEHIGANVTGLDFSPKRVEGARQHAERRGLSDRVKFVQGDAQKIPFDDNSFDGAYTSEAICHVPDKTAVHREVARVLRPGGRWVGHDWLAADGLTAEQREELIEPVARTQSLHHMSTPSELKADLEAAGFTDIVVGNLPDEQDWTGQWDFLEAKSREVQGFDDPVFHFLGEGGFAVSRAAREGAFLVVYFEATLPS</sequence>
<dbReference type="InterPro" id="IPR050447">
    <property type="entry name" value="Erg6_SMT_methyltransf"/>
</dbReference>
<dbReference type="InterPro" id="IPR030384">
    <property type="entry name" value="MeTrfase_SMT"/>
</dbReference>
<dbReference type="Proteomes" id="UP000199515">
    <property type="component" value="Unassembled WGS sequence"/>
</dbReference>
<dbReference type="PANTHER" id="PTHR44068">
    <property type="entry name" value="ZGC:194242"/>
    <property type="match status" value="1"/>
</dbReference>
<dbReference type="GO" id="GO:0008757">
    <property type="term" value="F:S-adenosylmethionine-dependent methyltransferase activity"/>
    <property type="evidence" value="ECO:0007669"/>
    <property type="project" value="InterPro"/>
</dbReference>
<evidence type="ECO:0000256" key="2">
    <source>
        <dbReference type="ARBA" id="ARBA00022679"/>
    </source>
</evidence>
<reference evidence="5 6" key="1">
    <citation type="submission" date="2016-10" db="EMBL/GenBank/DDBJ databases">
        <authorList>
            <person name="de Groot N.N."/>
        </authorList>
    </citation>
    <scope>NUCLEOTIDE SEQUENCE [LARGE SCALE GENOMIC DNA]</scope>
    <source>
        <strain evidence="5 6">CPCC 202699</strain>
    </source>
</reference>
<keyword evidence="3" id="KW-0949">S-adenosyl-L-methionine</keyword>
<gene>
    <name evidence="5" type="ORF">SAMN05421504_103127</name>
</gene>
<evidence type="ECO:0000313" key="5">
    <source>
        <dbReference type="EMBL" id="SDX56852.1"/>
    </source>
</evidence>
<evidence type="ECO:0000256" key="1">
    <source>
        <dbReference type="ARBA" id="ARBA00022603"/>
    </source>
</evidence>
<dbReference type="CDD" id="cd02440">
    <property type="entry name" value="AdoMet_MTases"/>
    <property type="match status" value="1"/>
</dbReference>
<dbReference type="AlphaFoldDB" id="A0A1H3CRJ1"/>
<dbReference type="PROSITE" id="PS51685">
    <property type="entry name" value="SAM_MT_ERG6_SMT"/>
    <property type="match status" value="1"/>
</dbReference>
<name>A0A1H3CRJ1_9PSEU</name>
<dbReference type="Pfam" id="PF08241">
    <property type="entry name" value="Methyltransf_11"/>
    <property type="match status" value="1"/>
</dbReference>
<proteinExistence type="predicted"/>
<keyword evidence="1 5" id="KW-0489">Methyltransferase</keyword>
<organism evidence="5 6">
    <name type="scientific">Amycolatopsis xylanica</name>
    <dbReference type="NCBI Taxonomy" id="589385"/>
    <lineage>
        <taxon>Bacteria</taxon>
        <taxon>Bacillati</taxon>
        <taxon>Actinomycetota</taxon>
        <taxon>Actinomycetes</taxon>
        <taxon>Pseudonocardiales</taxon>
        <taxon>Pseudonocardiaceae</taxon>
        <taxon>Amycolatopsis</taxon>
    </lineage>
</organism>